<dbReference type="PANTHER" id="PTHR47235">
    <property type="entry name" value="BLR6548 PROTEIN"/>
    <property type="match status" value="1"/>
</dbReference>
<dbReference type="InterPro" id="IPR028081">
    <property type="entry name" value="Leu-bd"/>
</dbReference>
<dbReference type="RefSeq" id="WP_130433300.1">
    <property type="nucleotide sequence ID" value="NZ_SHKP01000007.1"/>
</dbReference>
<keyword evidence="2" id="KW-0732">Signal</keyword>
<evidence type="ECO:0000259" key="3">
    <source>
        <dbReference type="Pfam" id="PF13458"/>
    </source>
</evidence>
<dbReference type="OrthoDB" id="9777352at2"/>
<name>A0A4Q7VGN0_9BURK</name>
<dbReference type="EMBL" id="SHKP01000007">
    <property type="protein sequence ID" value="RZT95138.1"/>
    <property type="molecule type" value="Genomic_DNA"/>
</dbReference>
<dbReference type="PROSITE" id="PS51318">
    <property type="entry name" value="TAT"/>
    <property type="match status" value="1"/>
</dbReference>
<dbReference type="AlphaFoldDB" id="A0A4Q7VGN0"/>
<evidence type="ECO:0000256" key="2">
    <source>
        <dbReference type="ARBA" id="ARBA00022729"/>
    </source>
</evidence>
<gene>
    <name evidence="4" type="ORF">EV670_2887</name>
</gene>
<accession>A0A4Q7VGN0</accession>
<reference evidence="4 5" key="1">
    <citation type="submission" date="2019-02" db="EMBL/GenBank/DDBJ databases">
        <title>Genomic Encyclopedia of Type Strains, Phase IV (KMG-IV): sequencing the most valuable type-strain genomes for metagenomic binning, comparative biology and taxonomic classification.</title>
        <authorList>
            <person name="Goeker M."/>
        </authorList>
    </citation>
    <scope>NUCLEOTIDE SEQUENCE [LARGE SCALE GENOMIC DNA]</scope>
    <source>
        <strain evidence="4 5">DSM 19570</strain>
    </source>
</reference>
<dbReference type="Gene3D" id="3.40.50.2300">
    <property type="match status" value="2"/>
</dbReference>
<evidence type="ECO:0000313" key="4">
    <source>
        <dbReference type="EMBL" id="RZT95138.1"/>
    </source>
</evidence>
<proteinExistence type="inferred from homology"/>
<evidence type="ECO:0000313" key="5">
    <source>
        <dbReference type="Proteomes" id="UP000293671"/>
    </source>
</evidence>
<evidence type="ECO:0000256" key="1">
    <source>
        <dbReference type="ARBA" id="ARBA00010062"/>
    </source>
</evidence>
<organism evidence="4 5">
    <name type="scientific">Rivibacter subsaxonicus</name>
    <dbReference type="NCBI Taxonomy" id="457575"/>
    <lineage>
        <taxon>Bacteria</taxon>
        <taxon>Pseudomonadati</taxon>
        <taxon>Pseudomonadota</taxon>
        <taxon>Betaproteobacteria</taxon>
        <taxon>Burkholderiales</taxon>
        <taxon>Rivibacter</taxon>
    </lineage>
</organism>
<comment type="caution">
    <text evidence="4">The sequence shown here is derived from an EMBL/GenBank/DDBJ whole genome shotgun (WGS) entry which is preliminary data.</text>
</comment>
<feature type="domain" description="Leucine-binding protein" evidence="3">
    <location>
        <begin position="31"/>
        <end position="361"/>
    </location>
</feature>
<sequence length="377" mass="40088">MISRRHLLRGTAAAAAATLGVPSLRAAESKIVLGQSAAFTGNAAQLGIQMNQGAKLWFEQFNAAGGVGGVQVELRTLDDGYEPDRCKANTAQFIKDDVFALFGYVGTPTCLAALPQVVETRMPFFGPFTGAEALRDPMHRNVFHVRASYYDETALIVKNLTSLGLNRIAVFHQNDAYGAAGLAGVTRALKALNLEPVGTATVERNTVNVAPAVKALVPLQPQAIVQISAYRSCAAFIREARKAGFGGQFYNVSFVGTQALADELKTDGRGVVVSQVMPFPYSPATPVVREYLEAVKKAGGDYSANYSSLEGYLAARVFSEGLKRAGRGASRDGLVAGLESLNSLNLGGFNVAFGPRDRVASRFVDLSMLTGDGRVTR</sequence>
<dbReference type="Proteomes" id="UP000293671">
    <property type="component" value="Unassembled WGS sequence"/>
</dbReference>
<protein>
    <submittedName>
        <fullName evidence="4">ABC-type branched-subunit amino acid transport system substrate-binding protein</fullName>
    </submittedName>
</protein>
<comment type="similarity">
    <text evidence="1">Belongs to the leucine-binding protein family.</text>
</comment>
<dbReference type="CDD" id="cd06326">
    <property type="entry name" value="PBP1_ABC_ligand_binding-like"/>
    <property type="match status" value="1"/>
</dbReference>
<dbReference type="InterPro" id="IPR028082">
    <property type="entry name" value="Peripla_BP_I"/>
</dbReference>
<dbReference type="InterPro" id="IPR006311">
    <property type="entry name" value="TAT_signal"/>
</dbReference>
<dbReference type="PANTHER" id="PTHR47235:SF1">
    <property type="entry name" value="BLR6548 PROTEIN"/>
    <property type="match status" value="1"/>
</dbReference>
<dbReference type="SUPFAM" id="SSF53822">
    <property type="entry name" value="Periplasmic binding protein-like I"/>
    <property type="match status" value="1"/>
</dbReference>
<dbReference type="Pfam" id="PF13458">
    <property type="entry name" value="Peripla_BP_6"/>
    <property type="match status" value="1"/>
</dbReference>
<keyword evidence="5" id="KW-1185">Reference proteome</keyword>